<dbReference type="PANTHER" id="PTHR30576:SF0">
    <property type="entry name" value="UNDECAPRENYL-PHOSPHATE N-ACETYLGALACTOSAMINYL 1-PHOSPHATE TRANSFERASE-RELATED"/>
    <property type="match status" value="1"/>
</dbReference>
<feature type="domain" description="Bacterial sugar transferase" evidence="8">
    <location>
        <begin position="283"/>
        <end position="466"/>
    </location>
</feature>
<dbReference type="NCBIfam" id="TIGR03025">
    <property type="entry name" value="EPS_sugtrans"/>
    <property type="match status" value="1"/>
</dbReference>
<feature type="transmembrane region" description="Helical" evidence="7">
    <location>
        <begin position="113"/>
        <end position="131"/>
    </location>
</feature>
<feature type="transmembrane region" description="Helical" evidence="7">
    <location>
        <begin position="81"/>
        <end position="101"/>
    </location>
</feature>
<evidence type="ECO:0000256" key="4">
    <source>
        <dbReference type="ARBA" id="ARBA00022692"/>
    </source>
</evidence>
<keyword evidence="5 7" id="KW-1133">Transmembrane helix</keyword>
<feature type="transmembrane region" description="Helical" evidence="7">
    <location>
        <begin position="46"/>
        <end position="69"/>
    </location>
</feature>
<accession>A0ABX2ATY3</accession>
<dbReference type="EMBL" id="JABKKE010000010">
    <property type="protein sequence ID" value="NPE14204.1"/>
    <property type="molecule type" value="Genomic_DNA"/>
</dbReference>
<dbReference type="PANTHER" id="PTHR30576">
    <property type="entry name" value="COLANIC BIOSYNTHESIS UDP-GLUCOSE LIPID CARRIER TRANSFERASE"/>
    <property type="match status" value="1"/>
</dbReference>
<keyword evidence="10" id="KW-1185">Reference proteome</keyword>
<evidence type="ECO:0000256" key="2">
    <source>
        <dbReference type="ARBA" id="ARBA00006464"/>
    </source>
</evidence>
<keyword evidence="3 9" id="KW-0808">Transferase</keyword>
<comment type="caution">
    <text evidence="9">The sequence shown here is derived from an EMBL/GenBank/DDBJ whole genome shotgun (WGS) entry which is preliminary data.</text>
</comment>
<comment type="subcellular location">
    <subcellularLocation>
        <location evidence="1">Membrane</location>
        <topology evidence="1">Multi-pass membrane protein</topology>
    </subcellularLocation>
</comment>
<dbReference type="InterPro" id="IPR017475">
    <property type="entry name" value="EPS_sugar_tfrase"/>
</dbReference>
<dbReference type="GO" id="GO:0089702">
    <property type="term" value="F:undecaprenyl-phosphate glucose phosphotransferase activity"/>
    <property type="evidence" value="ECO:0007669"/>
    <property type="project" value="UniProtKB-EC"/>
</dbReference>
<sequence length="473" mass="55361">MNQNTKTSNLIKTIVIICDFLVLNILLYAYVRWNWAVHDFTNGTRGMILAVLANFGMVFAQFFFSTVVHERRTTSEQILRQVTLLVLLHGAMTFLISSVFFQHDNLKAPDFKFTVYFTLVLYVGILFSRYCERWIIKRYRSIGRNRRTVIFIGSDPLIIPVYKFLVGNQFMGYHVLGYYADNRIENCPEGLEYKGSLNDFENVMENSSDTNSADELYCSIPVTEHKLTRRIMRYCNSHVIHFYYIPSFSQVFGHTAKFEHVGDTIVFTNYDEPLTNPTNRFLKRAFDLAVSSFILLCLLPFIPFIALVIKLQSPGPIFFKQSRTGLNGKEFKCYKFRSMHVNVDADRVQATEKDPRKFAFGNFMRKANIDELPQFLNVLRGDMSIVGPRPHMLYHTEVYRELIDKYMVRHFVKPGITGWAQVTGFRGETKELWQMEGRVQRDIWYIENWSIWLDLRIIGKTAMQIIVHDEHAY</sequence>
<dbReference type="Pfam" id="PF13727">
    <property type="entry name" value="CoA_binding_3"/>
    <property type="match status" value="1"/>
</dbReference>
<comment type="similarity">
    <text evidence="2">Belongs to the bacterial sugar transferase family.</text>
</comment>
<evidence type="ECO:0000313" key="10">
    <source>
        <dbReference type="Proteomes" id="UP001193734"/>
    </source>
</evidence>
<evidence type="ECO:0000256" key="1">
    <source>
        <dbReference type="ARBA" id="ARBA00004141"/>
    </source>
</evidence>
<dbReference type="NCBIfam" id="TIGR03023">
    <property type="entry name" value="WcaJ_sugtrans"/>
    <property type="match status" value="1"/>
</dbReference>
<feature type="transmembrane region" description="Helical" evidence="7">
    <location>
        <begin position="288"/>
        <end position="309"/>
    </location>
</feature>
<reference evidence="9 10" key="1">
    <citation type="submission" date="2020-05" db="EMBL/GenBank/DDBJ databases">
        <title>Distinct polysaccharide utilization as determinants for interspecies competition between intestinal Prevotella spp.</title>
        <authorList>
            <person name="Galvez E.J.C."/>
            <person name="Iljazovic A."/>
            <person name="Strowig T."/>
        </authorList>
    </citation>
    <scope>NUCLEOTIDE SEQUENCE [LARGE SCALE GENOMIC DNA]</scope>
    <source>
        <strain evidence="9 10">PROD</strain>
    </source>
</reference>
<dbReference type="GeneID" id="82157643"/>
<evidence type="ECO:0000256" key="6">
    <source>
        <dbReference type="ARBA" id="ARBA00023136"/>
    </source>
</evidence>
<dbReference type="InterPro" id="IPR003362">
    <property type="entry name" value="Bact_transf"/>
</dbReference>
<dbReference type="InterPro" id="IPR017473">
    <property type="entry name" value="Undecaprenyl-P_gluc_Ptfrase"/>
</dbReference>
<dbReference type="Gene3D" id="3.40.50.720">
    <property type="entry name" value="NAD(P)-binding Rossmann-like Domain"/>
    <property type="match status" value="1"/>
</dbReference>
<keyword evidence="6 7" id="KW-0472">Membrane</keyword>
<feature type="transmembrane region" description="Helical" evidence="7">
    <location>
        <begin position="12"/>
        <end position="31"/>
    </location>
</feature>
<evidence type="ECO:0000256" key="7">
    <source>
        <dbReference type="SAM" id="Phobius"/>
    </source>
</evidence>
<dbReference type="Pfam" id="PF02397">
    <property type="entry name" value="Bac_transf"/>
    <property type="match status" value="1"/>
</dbReference>
<gene>
    <name evidence="9" type="ORF">HPS55_07670</name>
</gene>
<proteinExistence type="inferred from homology"/>
<protein>
    <submittedName>
        <fullName evidence="9">Undecaprenyl-phosphate glucose phosphotransferase</fullName>
        <ecNumber evidence="9">2.7.8.31</ecNumber>
    </submittedName>
</protein>
<dbReference type="EC" id="2.7.8.31" evidence="9"/>
<keyword evidence="4 7" id="KW-0812">Transmembrane</keyword>
<evidence type="ECO:0000256" key="3">
    <source>
        <dbReference type="ARBA" id="ARBA00022679"/>
    </source>
</evidence>
<evidence type="ECO:0000259" key="8">
    <source>
        <dbReference type="Pfam" id="PF02397"/>
    </source>
</evidence>
<evidence type="ECO:0000313" key="9">
    <source>
        <dbReference type="EMBL" id="NPE14204.1"/>
    </source>
</evidence>
<dbReference type="Proteomes" id="UP001193734">
    <property type="component" value="Unassembled WGS sequence"/>
</dbReference>
<dbReference type="RefSeq" id="WP_172175429.1">
    <property type="nucleotide sequence ID" value="NZ_CASGIA010000007.1"/>
</dbReference>
<name>A0ABX2ATY3_9BACT</name>
<evidence type="ECO:0000256" key="5">
    <source>
        <dbReference type="ARBA" id="ARBA00022989"/>
    </source>
</evidence>
<organism evidence="9 10">
    <name type="scientific">Xylanibacter rodentium</name>
    <dbReference type="NCBI Taxonomy" id="2736289"/>
    <lineage>
        <taxon>Bacteria</taxon>
        <taxon>Pseudomonadati</taxon>
        <taxon>Bacteroidota</taxon>
        <taxon>Bacteroidia</taxon>
        <taxon>Bacteroidales</taxon>
        <taxon>Prevotellaceae</taxon>
        <taxon>Xylanibacter</taxon>
    </lineage>
</organism>